<protein>
    <submittedName>
        <fullName evidence="8">Nucleobase:cation symporter-2, NCS2 family</fullName>
    </submittedName>
</protein>
<dbReference type="GO" id="GO:0005886">
    <property type="term" value="C:plasma membrane"/>
    <property type="evidence" value="ECO:0007669"/>
    <property type="project" value="UniProtKB-ARBA"/>
</dbReference>
<feature type="transmembrane region" description="Helical" evidence="7">
    <location>
        <begin position="92"/>
        <end position="110"/>
    </location>
</feature>
<dbReference type="NCBIfam" id="TIGR00801">
    <property type="entry name" value="ncs2"/>
    <property type="match status" value="1"/>
</dbReference>
<dbReference type="AlphaFoldDB" id="A0A1I1A8K8"/>
<evidence type="ECO:0000256" key="4">
    <source>
        <dbReference type="ARBA" id="ARBA00022692"/>
    </source>
</evidence>
<name>A0A1I1A8K8_9FIRM</name>
<reference evidence="8 9" key="1">
    <citation type="submission" date="2016-10" db="EMBL/GenBank/DDBJ databases">
        <authorList>
            <person name="de Groot N.N."/>
        </authorList>
    </citation>
    <scope>NUCLEOTIDE SEQUENCE [LARGE SCALE GENOMIC DNA]</scope>
    <source>
        <strain evidence="8 9">DSM 5522</strain>
    </source>
</reference>
<evidence type="ECO:0000313" key="8">
    <source>
        <dbReference type="EMBL" id="SFB32780.1"/>
    </source>
</evidence>
<dbReference type="OrthoDB" id="9805749at2"/>
<dbReference type="PANTHER" id="PTHR42810:SF2">
    <property type="entry name" value="PURINE PERMEASE C1399.01C-RELATED"/>
    <property type="match status" value="1"/>
</dbReference>
<keyword evidence="9" id="KW-1185">Reference proteome</keyword>
<dbReference type="Proteomes" id="UP000198838">
    <property type="component" value="Unassembled WGS sequence"/>
</dbReference>
<proteinExistence type="inferred from homology"/>
<evidence type="ECO:0000256" key="3">
    <source>
        <dbReference type="ARBA" id="ARBA00022448"/>
    </source>
</evidence>
<dbReference type="PANTHER" id="PTHR42810">
    <property type="entry name" value="PURINE PERMEASE C1399.01C-RELATED"/>
    <property type="match status" value="1"/>
</dbReference>
<dbReference type="InterPro" id="IPR006042">
    <property type="entry name" value="Xan_ur_permease"/>
</dbReference>
<gene>
    <name evidence="8" type="ORF">SAMN05216249_12118</name>
</gene>
<evidence type="ECO:0000256" key="6">
    <source>
        <dbReference type="ARBA" id="ARBA00023136"/>
    </source>
</evidence>
<keyword evidence="3" id="KW-0813">Transport</keyword>
<keyword evidence="5 7" id="KW-1133">Transmembrane helix</keyword>
<feature type="transmembrane region" description="Helical" evidence="7">
    <location>
        <begin position="141"/>
        <end position="162"/>
    </location>
</feature>
<evidence type="ECO:0000256" key="1">
    <source>
        <dbReference type="ARBA" id="ARBA00004141"/>
    </source>
</evidence>
<organism evidence="8 9">
    <name type="scientific">Acetitomaculum ruminis DSM 5522</name>
    <dbReference type="NCBI Taxonomy" id="1120918"/>
    <lineage>
        <taxon>Bacteria</taxon>
        <taxon>Bacillati</taxon>
        <taxon>Bacillota</taxon>
        <taxon>Clostridia</taxon>
        <taxon>Lachnospirales</taxon>
        <taxon>Lachnospiraceae</taxon>
        <taxon>Acetitomaculum</taxon>
    </lineage>
</organism>
<accession>A0A1I1A8K8</accession>
<feature type="transmembrane region" description="Helical" evidence="7">
    <location>
        <begin position="174"/>
        <end position="192"/>
    </location>
</feature>
<feature type="transmembrane region" description="Helical" evidence="7">
    <location>
        <begin position="332"/>
        <end position="355"/>
    </location>
</feature>
<dbReference type="GO" id="GO:0042907">
    <property type="term" value="F:xanthine transmembrane transporter activity"/>
    <property type="evidence" value="ECO:0007669"/>
    <property type="project" value="TreeGrafter"/>
</dbReference>
<evidence type="ECO:0000256" key="7">
    <source>
        <dbReference type="SAM" id="Phobius"/>
    </source>
</evidence>
<dbReference type="Pfam" id="PF00860">
    <property type="entry name" value="Xan_ur_permease"/>
    <property type="match status" value="1"/>
</dbReference>
<sequence>MNSNDSNVDASNIYRLDGKVPIGKAIPFGLQHILAMFVSNVTPIILLAGVAMYNGVAFDNITAAHLVQNCMIIAGIGTLIQLYPLWKIGSGLPIVMGISFTFLSALMVIAQEDYGIAVGAIIVGGVIEGLLGLTAKFWAKFITPVVAGCVVTSIGVSLLNVGMSSFAQSSSYEIGSWQNLLVGLITIVICILTQTLGKGFIKQLNLLVGLLVGYIVSIAFGMVDFASIGNTINELGWIALPQMFAYKPVFKLGPIISITLVFLVSAVETIGDSSAICKGGLKRDIKNNEISGSVACDGFISAISGGVFGCSPITSFSQNVGICNMTGVVNRFTVMCGAVIMIAAGLFPAIGAILTSVPNCVLGGCTTMLFGSIAIAGMNMLHDAGFNQKNTIITATSLSIGIGVTQVDGFFSHLPAAVGDIFAGNSVAGVFVVSLLLSLIIPESVNKEN</sequence>
<evidence type="ECO:0000313" key="9">
    <source>
        <dbReference type="Proteomes" id="UP000198838"/>
    </source>
</evidence>
<feature type="transmembrane region" description="Helical" evidence="7">
    <location>
        <begin position="393"/>
        <end position="415"/>
    </location>
</feature>
<dbReference type="NCBIfam" id="NF037981">
    <property type="entry name" value="NCS2_1"/>
    <property type="match status" value="1"/>
</dbReference>
<dbReference type="RefSeq" id="WP_092874161.1">
    <property type="nucleotide sequence ID" value="NZ_FOJY01000021.1"/>
</dbReference>
<feature type="transmembrane region" description="Helical" evidence="7">
    <location>
        <begin position="116"/>
        <end position="134"/>
    </location>
</feature>
<feature type="transmembrane region" description="Helical" evidence="7">
    <location>
        <begin position="204"/>
        <end position="228"/>
    </location>
</feature>
<feature type="transmembrane region" description="Helical" evidence="7">
    <location>
        <begin position="248"/>
        <end position="267"/>
    </location>
</feature>
<keyword evidence="6 7" id="KW-0472">Membrane</keyword>
<evidence type="ECO:0000256" key="2">
    <source>
        <dbReference type="ARBA" id="ARBA00008821"/>
    </source>
</evidence>
<dbReference type="EMBL" id="FOJY01000021">
    <property type="protein sequence ID" value="SFB32780.1"/>
    <property type="molecule type" value="Genomic_DNA"/>
</dbReference>
<dbReference type="InterPro" id="IPR006043">
    <property type="entry name" value="NCS2"/>
</dbReference>
<comment type="subcellular location">
    <subcellularLocation>
        <location evidence="1">Membrane</location>
        <topology evidence="1">Multi-pass membrane protein</topology>
    </subcellularLocation>
</comment>
<feature type="transmembrane region" description="Helical" evidence="7">
    <location>
        <begin position="421"/>
        <end position="441"/>
    </location>
</feature>
<keyword evidence="4 7" id="KW-0812">Transmembrane</keyword>
<feature type="transmembrane region" description="Helical" evidence="7">
    <location>
        <begin position="361"/>
        <end position="381"/>
    </location>
</feature>
<feature type="transmembrane region" description="Helical" evidence="7">
    <location>
        <begin position="66"/>
        <end position="85"/>
    </location>
</feature>
<dbReference type="STRING" id="1120918.SAMN05216249_12118"/>
<evidence type="ECO:0000256" key="5">
    <source>
        <dbReference type="ARBA" id="ARBA00022989"/>
    </source>
</evidence>
<feature type="transmembrane region" description="Helical" evidence="7">
    <location>
        <begin position="33"/>
        <end position="54"/>
    </location>
</feature>
<comment type="similarity">
    <text evidence="2">Belongs to the nucleobase:cation symporter-2 (NCS2) (TC 2.A.40) family.</text>
</comment>